<evidence type="ECO:0000313" key="2">
    <source>
        <dbReference type="Proteomes" id="UP000001645"/>
    </source>
</evidence>
<keyword evidence="2" id="KW-1185">Reference proteome</keyword>
<name>A0A803YLB3_MELGA</name>
<dbReference type="AlphaFoldDB" id="A0A803YLB3"/>
<organism evidence="1 2">
    <name type="scientific">Meleagris gallopavo</name>
    <name type="common">Wild turkey</name>
    <dbReference type="NCBI Taxonomy" id="9103"/>
    <lineage>
        <taxon>Eukaryota</taxon>
        <taxon>Metazoa</taxon>
        <taxon>Chordata</taxon>
        <taxon>Craniata</taxon>
        <taxon>Vertebrata</taxon>
        <taxon>Euteleostomi</taxon>
        <taxon>Archelosauria</taxon>
        <taxon>Archosauria</taxon>
        <taxon>Dinosauria</taxon>
        <taxon>Saurischia</taxon>
        <taxon>Theropoda</taxon>
        <taxon>Coelurosauria</taxon>
        <taxon>Aves</taxon>
        <taxon>Neognathae</taxon>
        <taxon>Galloanserae</taxon>
        <taxon>Galliformes</taxon>
        <taxon>Phasianidae</taxon>
        <taxon>Meleagridinae</taxon>
        <taxon>Meleagris</taxon>
    </lineage>
</organism>
<accession>A0A803YLB3</accession>
<protein>
    <submittedName>
        <fullName evidence="1">Uncharacterized protein</fullName>
    </submittedName>
</protein>
<evidence type="ECO:0000313" key="1">
    <source>
        <dbReference type="Ensembl" id="ENSMGAP00000032561.1"/>
    </source>
</evidence>
<sequence>MGPAILEKFHAPARCVPPGSALAVSLQASTARQSSTAVPRRAQSWRYAGNTPTSCLLAGSHPSRMQS</sequence>
<proteinExistence type="predicted"/>
<reference evidence="1 2" key="1">
    <citation type="journal article" date="2010" name="PLoS Biol.">
        <title>Multi-platform next-generation sequencing of the domestic turkey (Meleagris gallopavo): genome assembly and analysis.</title>
        <authorList>
            <person name="Dalloul R.A."/>
            <person name="Long J.A."/>
            <person name="Zimin A.V."/>
            <person name="Aslam L."/>
            <person name="Beal K."/>
            <person name="Blomberg L.A."/>
            <person name="Bouffard P."/>
            <person name="Burt D.W."/>
            <person name="Crasta O."/>
            <person name="Crooijmans R.P."/>
            <person name="Cooper K."/>
            <person name="Coulombe R.A."/>
            <person name="De S."/>
            <person name="Delany M.E."/>
            <person name="Dodgson J.B."/>
            <person name="Dong J.J."/>
            <person name="Evans C."/>
            <person name="Frederickson K.M."/>
            <person name="Flicek P."/>
            <person name="Florea L."/>
            <person name="Folkerts O."/>
            <person name="Groenen M.A."/>
            <person name="Harkins T.T."/>
            <person name="Herrero J."/>
            <person name="Hoffmann S."/>
            <person name="Megens H.J."/>
            <person name="Jiang A."/>
            <person name="de Jong P."/>
            <person name="Kaiser P."/>
            <person name="Kim H."/>
            <person name="Kim K.W."/>
            <person name="Kim S."/>
            <person name="Langenberger D."/>
            <person name="Lee M.K."/>
            <person name="Lee T."/>
            <person name="Mane S."/>
            <person name="Marcais G."/>
            <person name="Marz M."/>
            <person name="McElroy A.P."/>
            <person name="Modise T."/>
            <person name="Nefedov M."/>
            <person name="Notredame C."/>
            <person name="Paton I.R."/>
            <person name="Payne W.S."/>
            <person name="Pertea G."/>
            <person name="Prickett D."/>
            <person name="Puiu D."/>
            <person name="Qioa D."/>
            <person name="Raineri E."/>
            <person name="Ruffier M."/>
            <person name="Salzberg S.L."/>
            <person name="Schatz M.C."/>
            <person name="Scheuring C."/>
            <person name="Schmidt C.J."/>
            <person name="Schroeder S."/>
            <person name="Searle S.M."/>
            <person name="Smith E.J."/>
            <person name="Smith J."/>
            <person name="Sonstegard T.S."/>
            <person name="Stadler P.F."/>
            <person name="Tafer H."/>
            <person name="Tu Z.J."/>
            <person name="Van Tassell C.P."/>
            <person name="Vilella A.J."/>
            <person name="Williams K.P."/>
            <person name="Yorke J.A."/>
            <person name="Zhang L."/>
            <person name="Zhang H.B."/>
            <person name="Zhang X."/>
            <person name="Zhang Y."/>
            <person name="Reed K.M."/>
        </authorList>
    </citation>
    <scope>NUCLEOTIDE SEQUENCE [LARGE SCALE GENOMIC DNA]</scope>
</reference>
<dbReference type="Proteomes" id="UP000001645">
    <property type="component" value="Chromosome 1"/>
</dbReference>
<reference evidence="1" key="3">
    <citation type="submission" date="2025-09" db="UniProtKB">
        <authorList>
            <consortium name="Ensembl"/>
        </authorList>
    </citation>
    <scope>IDENTIFICATION</scope>
</reference>
<dbReference type="InParanoid" id="A0A803YLB3"/>
<reference evidence="1" key="2">
    <citation type="submission" date="2025-08" db="UniProtKB">
        <authorList>
            <consortium name="Ensembl"/>
        </authorList>
    </citation>
    <scope>IDENTIFICATION</scope>
</reference>
<dbReference type="Ensembl" id="ENSMGAT00000030707.1">
    <property type="protein sequence ID" value="ENSMGAP00000032561.1"/>
    <property type="gene ID" value="ENSMGAG00000017768.1"/>
</dbReference>